<dbReference type="EMBL" id="CP039396">
    <property type="protein sequence ID" value="QCD43025.1"/>
    <property type="molecule type" value="Genomic_DNA"/>
</dbReference>
<evidence type="ECO:0000313" key="3">
    <source>
        <dbReference type="Proteomes" id="UP000297149"/>
    </source>
</evidence>
<reference evidence="3" key="1">
    <citation type="submission" date="2019-02" db="EMBL/GenBank/DDBJ databases">
        <title>Isolation and identification of novel species under the genus Muribaculum.</title>
        <authorList>
            <person name="Miyake S."/>
            <person name="Ding Y."/>
            <person name="Low A."/>
            <person name="Soh M."/>
            <person name="Seedorf H."/>
        </authorList>
    </citation>
    <scope>NUCLEOTIDE SEQUENCE [LARGE SCALE GENOMIC DNA]</scope>
    <source>
        <strain evidence="3">H5</strain>
    </source>
</reference>
<feature type="transmembrane region" description="Helical" evidence="1">
    <location>
        <begin position="12"/>
        <end position="32"/>
    </location>
</feature>
<dbReference type="AlphaFoldDB" id="A0A4P7W6K4"/>
<keyword evidence="3" id="KW-1185">Reference proteome</keyword>
<keyword evidence="1" id="KW-1133">Transmembrane helix</keyword>
<keyword evidence="1" id="KW-0472">Membrane</keyword>
<sequence length="188" mass="21389">MTGTKSDTWRIIGIITVALTVVMLYGLAMALFSMTMVGLGKIASISIVIAFATGIPMSSKWHRLTLCRYKAINFLCHVVAATAMSAAIILSTNYFLRNEELTRSETAPVERIYTETRYHRKRISRKVYTRGEPYKVYFMEVRLPDDTLKNLQISLQSYNRLKAQKTRTTILKMTPGALGMTIVRHSWN</sequence>
<organism evidence="2 3">
    <name type="scientific">Duncaniella dubosii</name>
    <dbReference type="NCBI Taxonomy" id="2518971"/>
    <lineage>
        <taxon>Bacteria</taxon>
        <taxon>Pseudomonadati</taxon>
        <taxon>Bacteroidota</taxon>
        <taxon>Bacteroidia</taxon>
        <taxon>Bacteroidales</taxon>
        <taxon>Muribaculaceae</taxon>
        <taxon>Duncaniella</taxon>
    </lineage>
</organism>
<dbReference type="KEGG" id="ddb:E7747_12460"/>
<feature type="transmembrane region" description="Helical" evidence="1">
    <location>
        <begin position="71"/>
        <end position="96"/>
    </location>
</feature>
<protein>
    <submittedName>
        <fullName evidence="2">Uncharacterized protein</fullName>
    </submittedName>
</protein>
<gene>
    <name evidence="2" type="ORF">E7747_12460</name>
</gene>
<keyword evidence="1" id="KW-0812">Transmembrane</keyword>
<accession>A0A4P7W6K4</accession>
<evidence type="ECO:0000313" key="2">
    <source>
        <dbReference type="EMBL" id="QCD43025.1"/>
    </source>
</evidence>
<dbReference type="RefSeq" id="WP_136416297.1">
    <property type="nucleotide sequence ID" value="NZ_CP039396.1"/>
</dbReference>
<feature type="transmembrane region" description="Helical" evidence="1">
    <location>
        <begin position="38"/>
        <end position="59"/>
    </location>
</feature>
<evidence type="ECO:0000256" key="1">
    <source>
        <dbReference type="SAM" id="Phobius"/>
    </source>
</evidence>
<proteinExistence type="predicted"/>
<dbReference type="Proteomes" id="UP000297149">
    <property type="component" value="Chromosome"/>
</dbReference>
<name>A0A4P7W6K4_9BACT</name>